<dbReference type="PANTHER" id="PTHR15933">
    <property type="entry name" value="PROTEIN CBG16327"/>
    <property type="match status" value="1"/>
</dbReference>
<feature type="region of interest" description="Disordered" evidence="5">
    <location>
        <begin position="169"/>
        <end position="188"/>
    </location>
</feature>
<dbReference type="InterPro" id="IPR031890">
    <property type="entry name" value="Fbxo30/Fbxo40"/>
</dbReference>
<feature type="region of interest" description="Disordered" evidence="5">
    <location>
        <begin position="217"/>
        <end position="236"/>
    </location>
</feature>
<evidence type="ECO:0000256" key="2">
    <source>
        <dbReference type="ARBA" id="ARBA00022771"/>
    </source>
</evidence>
<sequence>MYTSNGHLNGVSACSSHCNTCIRSDCGFAECIVEKCNLCQIRLHPCKFDDHLLICQKAHCNCPNFLYGCKAKMRRDRISAHLRHCPANVIVCNCIWTRKFMSKESKKALKLVAKGFATCPPPQHSDIDVRMALKDQERFSKLLQCRREVRKKFSHALVSDFLTAADFSETFSPSDSSEEEARETERKIQKKREPFAGCYLCKQDPGSQHLHVLGGINPINGPSPAGENRSPKTGNGLSMDPLEFYHQNSLFVGLSIDYYGTLCDAFGQRKESTCSILCNELIRRDELEHHQSYHGILQNALEDGIIKRCPMAGYGCSFSDFTMCPSMGDVRYNDYLGICVYALSDENISRVSFEEVPMAHILKLIEPYLDSASLHCLSATCSTVRNIIFNEFTHRSVVELCWVQQEDRESSHDVRESHGPKWRQHGYTDLPGGIVRTIDTVFAKTS</sequence>
<dbReference type="SUPFAM" id="SSF49599">
    <property type="entry name" value="TRAF domain-like"/>
    <property type="match status" value="1"/>
</dbReference>
<name>A0AAD4N9U4_9BILA</name>
<evidence type="ECO:0000313" key="8">
    <source>
        <dbReference type="Proteomes" id="UP001201812"/>
    </source>
</evidence>
<evidence type="ECO:0000313" key="7">
    <source>
        <dbReference type="EMBL" id="KAI1716530.1"/>
    </source>
</evidence>
<dbReference type="EMBL" id="JAKKPZ010000010">
    <property type="protein sequence ID" value="KAI1716530.1"/>
    <property type="molecule type" value="Genomic_DNA"/>
</dbReference>
<feature type="domain" description="TRAF-type" evidence="6">
    <location>
        <begin position="51"/>
        <end position="92"/>
    </location>
</feature>
<gene>
    <name evidence="7" type="ORF">DdX_07590</name>
</gene>
<keyword evidence="2 4" id="KW-0863">Zinc-finger</keyword>
<keyword evidence="3 4" id="KW-0862">Zinc</keyword>
<dbReference type="Gene3D" id="3.30.40.10">
    <property type="entry name" value="Zinc/RING finger domain, C3HC4 (zinc finger)"/>
    <property type="match status" value="1"/>
</dbReference>
<dbReference type="PANTHER" id="PTHR15933:SF20">
    <property type="entry name" value="F-BOX DOMAIN-CONTAINING PROTEIN"/>
    <property type="match status" value="1"/>
</dbReference>
<evidence type="ECO:0000256" key="3">
    <source>
        <dbReference type="ARBA" id="ARBA00022833"/>
    </source>
</evidence>
<evidence type="ECO:0000259" key="6">
    <source>
        <dbReference type="PROSITE" id="PS50145"/>
    </source>
</evidence>
<dbReference type="PROSITE" id="PS50145">
    <property type="entry name" value="ZF_TRAF"/>
    <property type="match status" value="1"/>
</dbReference>
<reference evidence="7" key="1">
    <citation type="submission" date="2022-01" db="EMBL/GenBank/DDBJ databases">
        <title>Genome Sequence Resource for Two Populations of Ditylenchus destructor, the Migratory Endoparasitic Phytonematode.</title>
        <authorList>
            <person name="Zhang H."/>
            <person name="Lin R."/>
            <person name="Xie B."/>
        </authorList>
    </citation>
    <scope>NUCLEOTIDE SEQUENCE</scope>
    <source>
        <strain evidence="7">BazhouSP</strain>
    </source>
</reference>
<dbReference type="GO" id="GO:0061630">
    <property type="term" value="F:ubiquitin protein ligase activity"/>
    <property type="evidence" value="ECO:0007669"/>
    <property type="project" value="InterPro"/>
</dbReference>
<keyword evidence="8" id="KW-1185">Reference proteome</keyword>
<dbReference type="Pfam" id="PF15965">
    <property type="entry name" value="zf-TRAF_2"/>
    <property type="match status" value="1"/>
</dbReference>
<keyword evidence="1 4" id="KW-0479">Metal-binding</keyword>
<dbReference type="GO" id="GO:0008270">
    <property type="term" value="F:zinc ion binding"/>
    <property type="evidence" value="ECO:0007669"/>
    <property type="project" value="UniProtKB-KW"/>
</dbReference>
<evidence type="ECO:0000256" key="1">
    <source>
        <dbReference type="ARBA" id="ARBA00022723"/>
    </source>
</evidence>
<evidence type="ECO:0000256" key="4">
    <source>
        <dbReference type="PROSITE-ProRule" id="PRU00207"/>
    </source>
</evidence>
<comment type="caution">
    <text evidence="7">The sequence shown here is derived from an EMBL/GenBank/DDBJ whole genome shotgun (WGS) entry which is preliminary data.</text>
</comment>
<feature type="zinc finger region" description="TRAF-type" evidence="4">
    <location>
        <begin position="51"/>
        <end position="92"/>
    </location>
</feature>
<dbReference type="AlphaFoldDB" id="A0AAD4N9U4"/>
<dbReference type="Proteomes" id="UP001201812">
    <property type="component" value="Unassembled WGS sequence"/>
</dbReference>
<accession>A0AAD4N9U4</accession>
<proteinExistence type="predicted"/>
<protein>
    <submittedName>
        <fullName evidence="7">TRAF-like zinc-finger domain-containing protein</fullName>
    </submittedName>
</protein>
<organism evidence="7 8">
    <name type="scientific">Ditylenchus destructor</name>
    <dbReference type="NCBI Taxonomy" id="166010"/>
    <lineage>
        <taxon>Eukaryota</taxon>
        <taxon>Metazoa</taxon>
        <taxon>Ecdysozoa</taxon>
        <taxon>Nematoda</taxon>
        <taxon>Chromadorea</taxon>
        <taxon>Rhabditida</taxon>
        <taxon>Tylenchina</taxon>
        <taxon>Tylenchomorpha</taxon>
        <taxon>Sphaerularioidea</taxon>
        <taxon>Anguinidae</taxon>
        <taxon>Anguininae</taxon>
        <taxon>Ditylenchus</taxon>
    </lineage>
</organism>
<evidence type="ECO:0000256" key="5">
    <source>
        <dbReference type="SAM" id="MobiDB-lite"/>
    </source>
</evidence>
<dbReference type="InterPro" id="IPR013083">
    <property type="entry name" value="Znf_RING/FYVE/PHD"/>
</dbReference>
<dbReference type="InterPro" id="IPR001293">
    <property type="entry name" value="Znf_TRAF"/>
</dbReference>